<feature type="region of interest" description="Disordered" evidence="1">
    <location>
        <begin position="42"/>
        <end position="63"/>
    </location>
</feature>
<accession>A0A0P0XCC2</accession>
<organism evidence="2 3">
    <name type="scientific">Oryza sativa subsp. japonica</name>
    <name type="common">Rice</name>
    <dbReference type="NCBI Taxonomy" id="39947"/>
    <lineage>
        <taxon>Eukaryota</taxon>
        <taxon>Viridiplantae</taxon>
        <taxon>Streptophyta</taxon>
        <taxon>Embryophyta</taxon>
        <taxon>Tracheophyta</taxon>
        <taxon>Spermatophyta</taxon>
        <taxon>Magnoliopsida</taxon>
        <taxon>Liliopsida</taxon>
        <taxon>Poales</taxon>
        <taxon>Poaceae</taxon>
        <taxon>BOP clade</taxon>
        <taxon>Oryzoideae</taxon>
        <taxon>Oryzeae</taxon>
        <taxon>Oryzinae</taxon>
        <taxon>Oryza</taxon>
        <taxon>Oryza sativa</taxon>
    </lineage>
</organism>
<reference evidence="2 3" key="3">
    <citation type="journal article" date="2013" name="Rice">
        <title>Improvement of the Oryza sativa Nipponbare reference genome using next generation sequence and optical map data.</title>
        <authorList>
            <person name="Kawahara Y."/>
            <person name="de la Bastide M."/>
            <person name="Hamilton J.P."/>
            <person name="Kanamori H."/>
            <person name="McCombie W.R."/>
            <person name="Ouyang S."/>
            <person name="Schwartz D.C."/>
            <person name="Tanaka T."/>
            <person name="Wu J."/>
            <person name="Zhou S."/>
            <person name="Childs K.L."/>
            <person name="Davidson R.M."/>
            <person name="Lin H."/>
            <person name="Quesada-Ocampo L."/>
            <person name="Vaillancourt B."/>
            <person name="Sakai H."/>
            <person name="Lee S.S."/>
            <person name="Kim J."/>
            <person name="Numa H."/>
            <person name="Itoh T."/>
            <person name="Buell C.R."/>
            <person name="Matsumoto T."/>
        </authorList>
    </citation>
    <scope>NUCLEOTIDE SEQUENCE [LARGE SCALE GENOMIC DNA]</scope>
    <source>
        <strain evidence="3">cv. Nipponbare</strain>
    </source>
</reference>
<proteinExistence type="predicted"/>
<feature type="region of interest" description="Disordered" evidence="1">
    <location>
        <begin position="1"/>
        <end position="27"/>
    </location>
</feature>
<reference evidence="3" key="1">
    <citation type="journal article" date="2005" name="Nature">
        <title>The map-based sequence of the rice genome.</title>
        <authorList>
            <consortium name="International rice genome sequencing project (IRGSP)"/>
            <person name="Matsumoto T."/>
            <person name="Wu J."/>
            <person name="Kanamori H."/>
            <person name="Katayose Y."/>
            <person name="Fujisawa M."/>
            <person name="Namiki N."/>
            <person name="Mizuno H."/>
            <person name="Yamamoto K."/>
            <person name="Antonio B.A."/>
            <person name="Baba T."/>
            <person name="Sakata K."/>
            <person name="Nagamura Y."/>
            <person name="Aoki H."/>
            <person name="Arikawa K."/>
            <person name="Arita K."/>
            <person name="Bito T."/>
            <person name="Chiden Y."/>
            <person name="Fujitsuka N."/>
            <person name="Fukunaka R."/>
            <person name="Hamada M."/>
            <person name="Harada C."/>
            <person name="Hayashi A."/>
            <person name="Hijishita S."/>
            <person name="Honda M."/>
            <person name="Hosokawa S."/>
            <person name="Ichikawa Y."/>
            <person name="Idonuma A."/>
            <person name="Iijima M."/>
            <person name="Ikeda M."/>
            <person name="Ikeno M."/>
            <person name="Ito K."/>
            <person name="Ito S."/>
            <person name="Ito T."/>
            <person name="Ito Y."/>
            <person name="Ito Y."/>
            <person name="Iwabuchi A."/>
            <person name="Kamiya K."/>
            <person name="Karasawa W."/>
            <person name="Kurita K."/>
            <person name="Katagiri S."/>
            <person name="Kikuta A."/>
            <person name="Kobayashi H."/>
            <person name="Kobayashi N."/>
            <person name="Machita K."/>
            <person name="Maehara T."/>
            <person name="Masukawa M."/>
            <person name="Mizubayashi T."/>
            <person name="Mukai Y."/>
            <person name="Nagasaki H."/>
            <person name="Nagata Y."/>
            <person name="Naito S."/>
            <person name="Nakashima M."/>
            <person name="Nakama Y."/>
            <person name="Nakamichi Y."/>
            <person name="Nakamura M."/>
            <person name="Meguro A."/>
            <person name="Negishi M."/>
            <person name="Ohta I."/>
            <person name="Ohta T."/>
            <person name="Okamoto M."/>
            <person name="Ono N."/>
            <person name="Saji S."/>
            <person name="Sakaguchi M."/>
            <person name="Sakai K."/>
            <person name="Shibata M."/>
            <person name="Shimokawa T."/>
            <person name="Song J."/>
            <person name="Takazaki Y."/>
            <person name="Terasawa K."/>
            <person name="Tsugane M."/>
            <person name="Tsuji K."/>
            <person name="Ueda S."/>
            <person name="Waki K."/>
            <person name="Yamagata H."/>
            <person name="Yamamoto M."/>
            <person name="Yamamoto S."/>
            <person name="Yamane H."/>
            <person name="Yoshiki S."/>
            <person name="Yoshihara R."/>
            <person name="Yukawa K."/>
            <person name="Zhong H."/>
            <person name="Yano M."/>
            <person name="Yuan Q."/>
            <person name="Ouyang S."/>
            <person name="Liu J."/>
            <person name="Jones K.M."/>
            <person name="Gansberger K."/>
            <person name="Moffat K."/>
            <person name="Hill J."/>
            <person name="Bera J."/>
            <person name="Fadrosh D."/>
            <person name="Jin S."/>
            <person name="Johri S."/>
            <person name="Kim M."/>
            <person name="Overton L."/>
            <person name="Reardon M."/>
            <person name="Tsitrin T."/>
            <person name="Vuong H."/>
            <person name="Weaver B."/>
            <person name="Ciecko A."/>
            <person name="Tallon L."/>
            <person name="Jackson J."/>
            <person name="Pai G."/>
            <person name="Aken S.V."/>
            <person name="Utterback T."/>
            <person name="Reidmuller S."/>
            <person name="Feldblyum T."/>
            <person name="Hsiao J."/>
            <person name="Zismann V."/>
            <person name="Iobst S."/>
            <person name="de Vazeille A.R."/>
            <person name="Buell C.R."/>
            <person name="Ying K."/>
            <person name="Li Y."/>
            <person name="Lu T."/>
            <person name="Huang Y."/>
            <person name="Zhao Q."/>
            <person name="Feng Q."/>
            <person name="Zhang L."/>
            <person name="Zhu J."/>
            <person name="Weng Q."/>
            <person name="Mu J."/>
            <person name="Lu Y."/>
            <person name="Fan D."/>
            <person name="Liu Y."/>
            <person name="Guan J."/>
            <person name="Zhang Y."/>
            <person name="Yu S."/>
            <person name="Liu X."/>
            <person name="Zhang Y."/>
            <person name="Hong G."/>
            <person name="Han B."/>
            <person name="Choisne N."/>
            <person name="Demange N."/>
            <person name="Orjeda G."/>
            <person name="Samain S."/>
            <person name="Cattolico L."/>
            <person name="Pelletier E."/>
            <person name="Couloux A."/>
            <person name="Segurens B."/>
            <person name="Wincker P."/>
            <person name="D'Hont A."/>
            <person name="Scarpelli C."/>
            <person name="Weissenbach J."/>
            <person name="Salanoubat M."/>
            <person name="Quetier F."/>
            <person name="Yu Y."/>
            <person name="Kim H.R."/>
            <person name="Rambo T."/>
            <person name="Currie J."/>
            <person name="Collura K."/>
            <person name="Luo M."/>
            <person name="Yang T."/>
            <person name="Ammiraju J.S.S."/>
            <person name="Engler F."/>
            <person name="Soderlund C."/>
            <person name="Wing R.A."/>
            <person name="Palmer L.E."/>
            <person name="de la Bastide M."/>
            <person name="Spiegel L."/>
            <person name="Nascimento L."/>
            <person name="Zutavern T."/>
            <person name="O'Shaughnessy A."/>
            <person name="Dike S."/>
            <person name="Dedhia N."/>
            <person name="Preston R."/>
            <person name="Balija V."/>
            <person name="McCombie W.R."/>
            <person name="Chow T."/>
            <person name="Chen H."/>
            <person name="Chung M."/>
            <person name="Chen C."/>
            <person name="Shaw J."/>
            <person name="Wu H."/>
            <person name="Hsiao K."/>
            <person name="Chao Y."/>
            <person name="Chu M."/>
            <person name="Cheng C."/>
            <person name="Hour A."/>
            <person name="Lee P."/>
            <person name="Lin S."/>
            <person name="Lin Y."/>
            <person name="Liou J."/>
            <person name="Liu S."/>
            <person name="Hsing Y."/>
            <person name="Raghuvanshi S."/>
            <person name="Mohanty A."/>
            <person name="Bharti A.K."/>
            <person name="Gaur A."/>
            <person name="Gupta V."/>
            <person name="Kumar D."/>
            <person name="Ravi V."/>
            <person name="Vij S."/>
            <person name="Kapur A."/>
            <person name="Khurana P."/>
            <person name="Khurana P."/>
            <person name="Khurana J.P."/>
            <person name="Tyagi A.K."/>
            <person name="Gaikwad K."/>
            <person name="Singh A."/>
            <person name="Dalal V."/>
            <person name="Srivastava S."/>
            <person name="Dixit A."/>
            <person name="Pal A.K."/>
            <person name="Ghazi I.A."/>
            <person name="Yadav M."/>
            <person name="Pandit A."/>
            <person name="Bhargava A."/>
            <person name="Sureshbabu K."/>
            <person name="Batra K."/>
            <person name="Sharma T.R."/>
            <person name="Mohapatra T."/>
            <person name="Singh N.K."/>
            <person name="Messing J."/>
            <person name="Nelson A.B."/>
            <person name="Fuks G."/>
            <person name="Kavchok S."/>
            <person name="Keizer G."/>
            <person name="Linton E."/>
            <person name="Llaca V."/>
            <person name="Song R."/>
            <person name="Tanyolac B."/>
            <person name="Young S."/>
            <person name="Ho-Il K."/>
            <person name="Hahn J.H."/>
            <person name="Sangsakoo G."/>
            <person name="Vanavichit A."/>
            <person name="de Mattos Luiz.A.T."/>
            <person name="Zimmer P.D."/>
            <person name="Malone G."/>
            <person name="Dellagostin O."/>
            <person name="de Oliveira A.C."/>
            <person name="Bevan M."/>
            <person name="Bancroft I."/>
            <person name="Minx P."/>
            <person name="Cordum H."/>
            <person name="Wilson R."/>
            <person name="Cheng Z."/>
            <person name="Jin W."/>
            <person name="Jiang J."/>
            <person name="Leong S.A."/>
            <person name="Iwama H."/>
            <person name="Gojobori T."/>
            <person name="Itoh T."/>
            <person name="Niimura Y."/>
            <person name="Fujii Y."/>
            <person name="Habara T."/>
            <person name="Sakai H."/>
            <person name="Sato Y."/>
            <person name="Wilson G."/>
            <person name="Kumar K."/>
            <person name="McCouch S."/>
            <person name="Juretic N."/>
            <person name="Hoen D."/>
            <person name="Wright S."/>
            <person name="Bruskiewich R."/>
            <person name="Bureau T."/>
            <person name="Miyao A."/>
            <person name="Hirochika H."/>
            <person name="Nishikawa T."/>
            <person name="Kadowaki K."/>
            <person name="Sugiura M."/>
            <person name="Burr B."/>
            <person name="Sasaki T."/>
        </authorList>
    </citation>
    <scope>NUCLEOTIDE SEQUENCE [LARGE SCALE GENOMIC DNA]</scope>
    <source>
        <strain evidence="3">cv. Nipponbare</strain>
    </source>
</reference>
<dbReference type="Proteomes" id="UP000059680">
    <property type="component" value="Chromosome 8"/>
</dbReference>
<keyword evidence="3" id="KW-1185">Reference proteome</keyword>
<dbReference type="eggNOG" id="ENOG502RY6Q">
    <property type="taxonomic scope" value="Eukaryota"/>
</dbReference>
<dbReference type="OMA" id="FWELSLR"/>
<gene>
    <name evidence="2" type="ordered locus">Os08g0171216</name>
    <name evidence="2" type="ORF">OSNPB_080171216</name>
</gene>
<dbReference type="AlphaFoldDB" id="A0A0P0XCC2"/>
<dbReference type="PaxDb" id="39947-A0A0P0XCC2"/>
<dbReference type="EMBL" id="AP014964">
    <property type="protein sequence ID" value="BAT04024.1"/>
    <property type="molecule type" value="Genomic_DNA"/>
</dbReference>
<evidence type="ECO:0000313" key="3">
    <source>
        <dbReference type="Proteomes" id="UP000059680"/>
    </source>
</evidence>
<dbReference type="InParanoid" id="A0A0P0XCC2"/>
<name>A0A0P0XCC2_ORYSJ</name>
<evidence type="ECO:0000256" key="1">
    <source>
        <dbReference type="SAM" id="MobiDB-lite"/>
    </source>
</evidence>
<dbReference type="Gramene" id="Os08t0171216-01">
    <property type="protein sequence ID" value="Os08t0171216-01"/>
    <property type="gene ID" value="Os08g0171216"/>
</dbReference>
<feature type="compositionally biased region" description="Low complexity" evidence="1">
    <location>
        <begin position="1"/>
        <end position="10"/>
    </location>
</feature>
<sequence>MATVQPAASDPAPPPPPETEEQPAAAGGEEIAALDEQLAVADGGGDDGKAAAAAEGGGGGGGGKLVAETMRKYAAPRSSRYHGVTRFWELSLRNPSSLNFFSVFWLDWVWNFWIGCRLKWSGKFEAHLWDNSSQVEGRKRKGKHGM</sequence>
<reference evidence="2 3" key="2">
    <citation type="journal article" date="2013" name="Plant Cell Physiol.">
        <title>Rice Annotation Project Database (RAP-DB): an integrative and interactive database for rice genomics.</title>
        <authorList>
            <person name="Sakai H."/>
            <person name="Lee S.S."/>
            <person name="Tanaka T."/>
            <person name="Numa H."/>
            <person name="Kim J."/>
            <person name="Kawahara Y."/>
            <person name="Wakimoto H."/>
            <person name="Yang C.C."/>
            <person name="Iwamoto M."/>
            <person name="Abe T."/>
            <person name="Yamada Y."/>
            <person name="Muto A."/>
            <person name="Inokuchi H."/>
            <person name="Ikemura T."/>
            <person name="Matsumoto T."/>
            <person name="Sasaki T."/>
            <person name="Itoh T."/>
        </authorList>
    </citation>
    <scope>NUCLEOTIDE SEQUENCE [LARGE SCALE GENOMIC DNA]</scope>
    <source>
        <strain evidence="3">cv. Nipponbare</strain>
    </source>
</reference>
<protein>
    <submittedName>
        <fullName evidence="2">Os08g0171216 protein</fullName>
    </submittedName>
</protein>
<evidence type="ECO:0000313" key="2">
    <source>
        <dbReference type="EMBL" id="BAT04024.1"/>
    </source>
</evidence>